<dbReference type="AlphaFoldDB" id="S4XZ43"/>
<dbReference type="EMBL" id="CP003969">
    <property type="protein sequence ID" value="AGP35888.1"/>
    <property type="molecule type" value="Genomic_DNA"/>
</dbReference>
<proteinExistence type="predicted"/>
<dbReference type="HOGENOM" id="CLU_3367366_0_0_7"/>
<gene>
    <name evidence="1" type="ORF">SCE1572_16095</name>
</gene>
<evidence type="ECO:0000313" key="1">
    <source>
        <dbReference type="EMBL" id="AGP35888.1"/>
    </source>
</evidence>
<accession>S4XZ43</accession>
<sequence>MIHVLGPFEFTSDLQGFAIGDYRMVPGSRLDLLDE</sequence>
<name>S4XZ43_SORCE</name>
<dbReference type="KEGG" id="scu:SCE1572_16095"/>
<reference evidence="1 2" key="1">
    <citation type="journal article" date="2013" name="Sci. Rep.">
        <title>Extraordinary expansion of a Sorangium cellulosum genome from an alkaline milieu.</title>
        <authorList>
            <person name="Han K."/>
            <person name="Li Z.F."/>
            <person name="Peng R."/>
            <person name="Zhu L.P."/>
            <person name="Zhou T."/>
            <person name="Wang L.G."/>
            <person name="Li S.G."/>
            <person name="Zhang X.B."/>
            <person name="Hu W."/>
            <person name="Wu Z.H."/>
            <person name="Qin N."/>
            <person name="Li Y.Z."/>
        </authorList>
    </citation>
    <scope>NUCLEOTIDE SEQUENCE [LARGE SCALE GENOMIC DNA]</scope>
    <source>
        <strain evidence="1 2">So0157-2</strain>
    </source>
</reference>
<organism evidence="1 2">
    <name type="scientific">Sorangium cellulosum So0157-2</name>
    <dbReference type="NCBI Taxonomy" id="1254432"/>
    <lineage>
        <taxon>Bacteria</taxon>
        <taxon>Pseudomonadati</taxon>
        <taxon>Myxococcota</taxon>
        <taxon>Polyangia</taxon>
        <taxon>Polyangiales</taxon>
        <taxon>Polyangiaceae</taxon>
        <taxon>Sorangium</taxon>
    </lineage>
</organism>
<protein>
    <submittedName>
        <fullName evidence="1">Uncharacterized protein</fullName>
    </submittedName>
</protein>
<dbReference type="Proteomes" id="UP000014803">
    <property type="component" value="Chromosome"/>
</dbReference>
<evidence type="ECO:0000313" key="2">
    <source>
        <dbReference type="Proteomes" id="UP000014803"/>
    </source>
</evidence>